<evidence type="ECO:0000256" key="5">
    <source>
        <dbReference type="SAM" id="SignalP"/>
    </source>
</evidence>
<evidence type="ECO:0000313" key="8">
    <source>
        <dbReference type="Proteomes" id="UP000183567"/>
    </source>
</evidence>
<sequence>MSSIVLAVLLGAAIVNASPSFDTRQSITALTTSQIDAFTTYTYYASAGHCTNTQTLAWNCGTNCKANPDFKPVASGGNGDSVQYWFVGYDPKLDTVIVSHQGTNTSEILPLITDLDILKAGLGSTLFPGISSNIEVHNGFRDAQASTATDVLAAVKSAMSTHRATSVTMVGHSLGAAITLLDSVYLPLWLPKGTTFRTIGYGLPRVGNQYFANYIDANVHLTHINNKEDPIPIVPGKFLGFVHPAGECIVGDVPEIWDGDESEHDGPYNGVEMGC</sequence>
<proteinExistence type="inferred from homology"/>
<comment type="caution">
    <text evidence="7">The sequence shown here is derived from an EMBL/GenBank/DDBJ whole genome shotgun (WGS) entry which is preliminary data.</text>
</comment>
<dbReference type="Proteomes" id="UP000183567">
    <property type="component" value="Unassembled WGS sequence"/>
</dbReference>
<comment type="catalytic activity">
    <reaction evidence="4">
        <text>a monoacylglycerol + H2O = glycerol + a fatty acid + H(+)</text>
        <dbReference type="Rhea" id="RHEA:15245"/>
        <dbReference type="ChEBI" id="CHEBI:15377"/>
        <dbReference type="ChEBI" id="CHEBI:15378"/>
        <dbReference type="ChEBI" id="CHEBI:17408"/>
        <dbReference type="ChEBI" id="CHEBI:17754"/>
        <dbReference type="ChEBI" id="CHEBI:28868"/>
    </reaction>
</comment>
<dbReference type="InterPro" id="IPR002921">
    <property type="entry name" value="Fungal_lipase-type"/>
</dbReference>
<dbReference type="EMBL" id="LVVM01006301">
    <property type="protein sequence ID" value="OJA08437.1"/>
    <property type="molecule type" value="Genomic_DNA"/>
</dbReference>
<dbReference type="Pfam" id="PF01764">
    <property type="entry name" value="Lipase_3"/>
    <property type="match status" value="1"/>
</dbReference>
<feature type="signal peptide" evidence="5">
    <location>
        <begin position="1"/>
        <end position="17"/>
    </location>
</feature>
<protein>
    <recommendedName>
        <fullName evidence="6">Fungal lipase-type domain-containing protein</fullName>
    </recommendedName>
</protein>
<comment type="similarity">
    <text evidence="2">Belongs to the AB hydrolase superfamily. Lipase family. Class 3 subfamily.</text>
</comment>
<dbReference type="STRING" id="180088.A0A1J8PHJ3"/>
<evidence type="ECO:0000256" key="1">
    <source>
        <dbReference type="ARBA" id="ARBA00023157"/>
    </source>
</evidence>
<dbReference type="OrthoDB" id="426718at2759"/>
<comment type="catalytic activity">
    <reaction evidence="3">
        <text>a diacylglycerol + H2O = a monoacylglycerol + a fatty acid + H(+)</text>
        <dbReference type="Rhea" id="RHEA:32731"/>
        <dbReference type="ChEBI" id="CHEBI:15377"/>
        <dbReference type="ChEBI" id="CHEBI:15378"/>
        <dbReference type="ChEBI" id="CHEBI:17408"/>
        <dbReference type="ChEBI" id="CHEBI:18035"/>
        <dbReference type="ChEBI" id="CHEBI:28868"/>
    </reaction>
</comment>
<evidence type="ECO:0000313" key="7">
    <source>
        <dbReference type="EMBL" id="OJA08437.1"/>
    </source>
</evidence>
<keyword evidence="8" id="KW-1185">Reference proteome</keyword>
<dbReference type="GO" id="GO:0006629">
    <property type="term" value="P:lipid metabolic process"/>
    <property type="evidence" value="ECO:0007669"/>
    <property type="project" value="InterPro"/>
</dbReference>
<keyword evidence="1" id="KW-1015">Disulfide bond</keyword>
<dbReference type="SUPFAM" id="SSF53474">
    <property type="entry name" value="alpha/beta-Hydrolases"/>
    <property type="match status" value="1"/>
</dbReference>
<reference evidence="7 8" key="1">
    <citation type="submission" date="2016-03" db="EMBL/GenBank/DDBJ databases">
        <title>Comparative genomics of the ectomycorrhizal sister species Rhizopogon vinicolor and Rhizopogon vesiculosus (Basidiomycota: Boletales) reveals a divergence of the mating type B locus.</title>
        <authorList>
            <person name="Mujic A.B."/>
            <person name="Kuo A."/>
            <person name="Tritt A."/>
            <person name="Lipzen A."/>
            <person name="Chen C."/>
            <person name="Johnson J."/>
            <person name="Sharma A."/>
            <person name="Barry K."/>
            <person name="Grigoriev I.V."/>
            <person name="Spatafora J.W."/>
        </authorList>
    </citation>
    <scope>NUCLEOTIDE SEQUENCE [LARGE SCALE GENOMIC DNA]</scope>
    <source>
        <strain evidence="7 8">AM-OR11-056</strain>
    </source>
</reference>
<accession>A0A1J8PHJ3</accession>
<dbReference type="InterPro" id="IPR029058">
    <property type="entry name" value="AB_hydrolase_fold"/>
</dbReference>
<evidence type="ECO:0000259" key="6">
    <source>
        <dbReference type="Pfam" id="PF01764"/>
    </source>
</evidence>
<keyword evidence="5" id="KW-0732">Signal</keyword>
<dbReference type="AlphaFoldDB" id="A0A1J8PHJ3"/>
<dbReference type="PANTHER" id="PTHR45856">
    <property type="entry name" value="ALPHA/BETA-HYDROLASES SUPERFAMILY PROTEIN"/>
    <property type="match status" value="1"/>
</dbReference>
<dbReference type="PANTHER" id="PTHR45856:SF25">
    <property type="entry name" value="FUNGAL LIPASE-LIKE DOMAIN-CONTAINING PROTEIN"/>
    <property type="match status" value="1"/>
</dbReference>
<organism evidence="7 8">
    <name type="scientific">Rhizopogon vesiculosus</name>
    <dbReference type="NCBI Taxonomy" id="180088"/>
    <lineage>
        <taxon>Eukaryota</taxon>
        <taxon>Fungi</taxon>
        <taxon>Dikarya</taxon>
        <taxon>Basidiomycota</taxon>
        <taxon>Agaricomycotina</taxon>
        <taxon>Agaricomycetes</taxon>
        <taxon>Agaricomycetidae</taxon>
        <taxon>Boletales</taxon>
        <taxon>Suillineae</taxon>
        <taxon>Rhizopogonaceae</taxon>
        <taxon>Rhizopogon</taxon>
    </lineage>
</organism>
<evidence type="ECO:0000256" key="4">
    <source>
        <dbReference type="ARBA" id="ARBA00048461"/>
    </source>
</evidence>
<dbReference type="CDD" id="cd00519">
    <property type="entry name" value="Lipase_3"/>
    <property type="match status" value="1"/>
</dbReference>
<evidence type="ECO:0000256" key="3">
    <source>
        <dbReference type="ARBA" id="ARBA00047591"/>
    </source>
</evidence>
<dbReference type="InterPro" id="IPR051218">
    <property type="entry name" value="Sec_MonoDiacylglyc_Lipase"/>
</dbReference>
<feature type="domain" description="Fungal lipase-type" evidence="6">
    <location>
        <begin position="98"/>
        <end position="237"/>
    </location>
</feature>
<name>A0A1J8PHJ3_9AGAM</name>
<evidence type="ECO:0000256" key="2">
    <source>
        <dbReference type="ARBA" id="ARBA00043996"/>
    </source>
</evidence>
<gene>
    <name evidence="7" type="ORF">AZE42_06541</name>
</gene>
<feature type="chain" id="PRO_5012001110" description="Fungal lipase-type domain-containing protein" evidence="5">
    <location>
        <begin position="18"/>
        <end position="275"/>
    </location>
</feature>
<dbReference type="Gene3D" id="3.40.50.1820">
    <property type="entry name" value="alpha/beta hydrolase"/>
    <property type="match status" value="1"/>
</dbReference>